<evidence type="ECO:0000313" key="1">
    <source>
        <dbReference type="EMBL" id="PXF48939.1"/>
    </source>
</evidence>
<protein>
    <submittedName>
        <fullName evidence="1">Uncharacterized protein</fullName>
    </submittedName>
</protein>
<name>A0A2V3J3J5_9FLOR</name>
<gene>
    <name evidence="1" type="ORF">BWQ96_01281</name>
</gene>
<accession>A0A2V3J3J5</accession>
<reference evidence="1 2" key="1">
    <citation type="journal article" date="2018" name="Mol. Biol. Evol.">
        <title>Analysis of the draft genome of the red seaweed Gracilariopsis chorda provides insights into genome size evolution in Rhodophyta.</title>
        <authorList>
            <person name="Lee J."/>
            <person name="Yang E.C."/>
            <person name="Graf L."/>
            <person name="Yang J.H."/>
            <person name="Qiu H."/>
            <person name="Zel Zion U."/>
            <person name="Chan C.X."/>
            <person name="Stephens T.G."/>
            <person name="Weber A.P.M."/>
            <person name="Boo G.H."/>
            <person name="Boo S.M."/>
            <person name="Kim K.M."/>
            <person name="Shin Y."/>
            <person name="Jung M."/>
            <person name="Lee S.J."/>
            <person name="Yim H.S."/>
            <person name="Lee J.H."/>
            <person name="Bhattacharya D."/>
            <person name="Yoon H.S."/>
        </authorList>
    </citation>
    <scope>NUCLEOTIDE SEQUENCE [LARGE SCALE GENOMIC DNA]</scope>
    <source>
        <strain evidence="1 2">SKKU-2015</strain>
        <tissue evidence="1">Whole body</tissue>
    </source>
</reference>
<proteinExistence type="predicted"/>
<comment type="caution">
    <text evidence="1">The sequence shown here is derived from an EMBL/GenBank/DDBJ whole genome shotgun (WGS) entry which is preliminary data.</text>
</comment>
<sequence>MIRKLPQYSVQTDYPPKPVIHASHARYAMLFQRADAAGMLTWSLVSEKPQQYRTLADVSQLTLFAVSKSMDGDGLTLWSRIQDDTFPDPPFTSLPETGLLNSVVASKGKLQAFHFNVSNKFHNVSVPRWLSLLLPGKKLRFYNMT</sequence>
<dbReference type="EMBL" id="NBIV01000010">
    <property type="protein sequence ID" value="PXF48939.1"/>
    <property type="molecule type" value="Genomic_DNA"/>
</dbReference>
<dbReference type="AlphaFoldDB" id="A0A2V3J3J5"/>
<dbReference type="Proteomes" id="UP000247409">
    <property type="component" value="Unassembled WGS sequence"/>
</dbReference>
<keyword evidence="2" id="KW-1185">Reference proteome</keyword>
<evidence type="ECO:0000313" key="2">
    <source>
        <dbReference type="Proteomes" id="UP000247409"/>
    </source>
</evidence>
<organism evidence="1 2">
    <name type="scientific">Gracilariopsis chorda</name>
    <dbReference type="NCBI Taxonomy" id="448386"/>
    <lineage>
        <taxon>Eukaryota</taxon>
        <taxon>Rhodophyta</taxon>
        <taxon>Florideophyceae</taxon>
        <taxon>Rhodymeniophycidae</taxon>
        <taxon>Gracilariales</taxon>
        <taxon>Gracilariaceae</taxon>
        <taxon>Gracilariopsis</taxon>
    </lineage>
</organism>